<evidence type="ECO:0000256" key="1">
    <source>
        <dbReference type="SAM" id="MobiDB-lite"/>
    </source>
</evidence>
<dbReference type="EMBL" id="JAQJAE010000004">
    <property type="protein sequence ID" value="KAJ5598320.1"/>
    <property type="molecule type" value="Genomic_DNA"/>
</dbReference>
<comment type="caution">
    <text evidence="2">The sequence shown here is derived from an EMBL/GenBank/DDBJ whole genome shotgun (WGS) entry which is preliminary data.</text>
</comment>
<proteinExistence type="predicted"/>
<evidence type="ECO:0000313" key="3">
    <source>
        <dbReference type="Proteomes" id="UP001213799"/>
    </source>
</evidence>
<gene>
    <name evidence="2" type="ORF">N7537_008404</name>
</gene>
<reference evidence="2" key="2">
    <citation type="submission" date="2023-01" db="EMBL/GenBank/DDBJ databases">
        <authorList>
            <person name="Petersen C."/>
        </authorList>
    </citation>
    <scope>NUCLEOTIDE SEQUENCE</scope>
    <source>
        <strain evidence="2">IBT 12815</strain>
    </source>
</reference>
<accession>A0AAD6E0F4</accession>
<protein>
    <submittedName>
        <fullName evidence="2">Uncharacterized protein</fullName>
    </submittedName>
</protein>
<dbReference type="GeneID" id="81589701"/>
<dbReference type="AlphaFoldDB" id="A0AAD6E0F4"/>
<reference evidence="2" key="1">
    <citation type="journal article" date="2023" name="IMA Fungus">
        <title>Comparative genomic study of the Penicillium genus elucidates a diverse pangenome and 15 lateral gene transfer events.</title>
        <authorList>
            <person name="Petersen C."/>
            <person name="Sorensen T."/>
            <person name="Nielsen M.R."/>
            <person name="Sondergaard T.E."/>
            <person name="Sorensen J.L."/>
            <person name="Fitzpatrick D.A."/>
            <person name="Frisvad J.C."/>
            <person name="Nielsen K.L."/>
        </authorList>
    </citation>
    <scope>NUCLEOTIDE SEQUENCE</scope>
    <source>
        <strain evidence="2">IBT 12815</strain>
    </source>
</reference>
<dbReference type="Proteomes" id="UP001213799">
    <property type="component" value="Unassembled WGS sequence"/>
</dbReference>
<feature type="region of interest" description="Disordered" evidence="1">
    <location>
        <begin position="1"/>
        <end position="23"/>
    </location>
</feature>
<keyword evidence="3" id="KW-1185">Reference proteome</keyword>
<dbReference type="RefSeq" id="XP_056751535.1">
    <property type="nucleotide sequence ID" value="XM_056899459.1"/>
</dbReference>
<organism evidence="2 3">
    <name type="scientific">Penicillium hordei</name>
    <dbReference type="NCBI Taxonomy" id="40994"/>
    <lineage>
        <taxon>Eukaryota</taxon>
        <taxon>Fungi</taxon>
        <taxon>Dikarya</taxon>
        <taxon>Ascomycota</taxon>
        <taxon>Pezizomycotina</taxon>
        <taxon>Eurotiomycetes</taxon>
        <taxon>Eurotiomycetidae</taxon>
        <taxon>Eurotiales</taxon>
        <taxon>Aspergillaceae</taxon>
        <taxon>Penicillium</taxon>
    </lineage>
</organism>
<evidence type="ECO:0000313" key="2">
    <source>
        <dbReference type="EMBL" id="KAJ5598320.1"/>
    </source>
</evidence>
<name>A0AAD6E0F4_9EURO</name>
<feature type="region of interest" description="Disordered" evidence="1">
    <location>
        <begin position="40"/>
        <end position="59"/>
    </location>
</feature>
<sequence length="59" mass="6784">MFLRPSGHHQFPTKHATHASRLEKSRLQTDVIVTLETLYQKNHGDNQGYDEGNDGNQQH</sequence>